<dbReference type="Proteomes" id="UP000007845">
    <property type="component" value="Chromosome"/>
</dbReference>
<dbReference type="Gene3D" id="3.30.70.3460">
    <property type="match status" value="1"/>
</dbReference>
<dbReference type="InterPro" id="IPR036390">
    <property type="entry name" value="WH_DNA-bd_sf"/>
</dbReference>
<dbReference type="AlphaFoldDB" id="F0JL58"/>
<keyword evidence="3" id="KW-0238">DNA-binding</keyword>
<dbReference type="PROSITE" id="PS00519">
    <property type="entry name" value="HTH_ASNC_1"/>
    <property type="match status" value="1"/>
</dbReference>
<protein>
    <recommendedName>
        <fullName evidence="8">siroheme decarboxylase</fullName>
        <ecNumber evidence="8">4.1.1.111</ecNumber>
    </recommendedName>
</protein>
<keyword evidence="12" id="KW-1185">Reference proteome</keyword>
<dbReference type="GO" id="GO:0043565">
    <property type="term" value="F:sequence-specific DNA binding"/>
    <property type="evidence" value="ECO:0007669"/>
    <property type="project" value="InterPro"/>
</dbReference>
<dbReference type="Gene3D" id="1.10.10.10">
    <property type="entry name" value="Winged helix-like DNA-binding domain superfamily/Winged helix DNA-binding domain"/>
    <property type="match status" value="1"/>
</dbReference>
<evidence type="ECO:0000256" key="1">
    <source>
        <dbReference type="ARBA" id="ARBA00004744"/>
    </source>
</evidence>
<dbReference type="InterPro" id="IPR019885">
    <property type="entry name" value="Tscrpt_reg_HTH_AsnC-type_CS"/>
</dbReference>
<evidence type="ECO:0000256" key="2">
    <source>
        <dbReference type="ARBA" id="ARBA00023015"/>
    </source>
</evidence>
<dbReference type="UniPathway" id="UPA00252"/>
<dbReference type="KEGG" id="ddn:DND132_3454"/>
<dbReference type="HOGENOM" id="CLU_112007_1_0_7"/>
<keyword evidence="6" id="KW-0456">Lyase</keyword>
<dbReference type="InterPro" id="IPR053953">
    <property type="entry name" value="NirdL-like_HTH"/>
</dbReference>
<dbReference type="eggNOG" id="COG1522">
    <property type="taxonomic scope" value="Bacteria"/>
</dbReference>
<dbReference type="STRING" id="641491.DND132_3454"/>
<evidence type="ECO:0000256" key="6">
    <source>
        <dbReference type="ARBA" id="ARBA00023239"/>
    </source>
</evidence>
<gene>
    <name evidence="11" type="ORF">DND132_3454</name>
</gene>
<reference evidence="11 12" key="1">
    <citation type="journal article" date="2011" name="J. Bacteriol.">
        <title>Genome sequence of the mercury-methylating strain Desulfovibrio desulfuricans ND132.</title>
        <authorList>
            <person name="Brown S.D."/>
            <person name="Gilmour C.C."/>
            <person name="Kucken A.M."/>
            <person name="Wall J.D."/>
            <person name="Elias D.A."/>
            <person name="Brandt C.C."/>
            <person name="Podar M."/>
            <person name="Chertkov O."/>
            <person name="Held B."/>
            <person name="Bruce D.C."/>
            <person name="Detter J.C."/>
            <person name="Tapia R."/>
            <person name="Han C.S."/>
            <person name="Goodwin L.A."/>
            <person name="Cheng J.F."/>
            <person name="Pitluck S."/>
            <person name="Woyke T."/>
            <person name="Mikhailova N."/>
            <person name="Ivanova N.N."/>
            <person name="Han J."/>
            <person name="Lucas S."/>
            <person name="Lapidus A.L."/>
            <person name="Land M.L."/>
            <person name="Hauser L.J."/>
            <person name="Palumbo A.V."/>
        </authorList>
    </citation>
    <scope>NUCLEOTIDE SEQUENCE [LARGE SCALE GENOMIC DNA]</scope>
    <source>
        <strain evidence="11 12">ND132</strain>
    </source>
</reference>
<keyword evidence="5" id="KW-0804">Transcription</keyword>
<dbReference type="SMR" id="F0JL58"/>
<dbReference type="PANTHER" id="PTHR43413:SF1">
    <property type="entry name" value="SIROHEME DECARBOXYLASE NIRL SUBUNIT"/>
    <property type="match status" value="1"/>
</dbReference>
<dbReference type="SMART" id="SM00344">
    <property type="entry name" value="HTH_ASNC"/>
    <property type="match status" value="1"/>
</dbReference>
<dbReference type="EMBL" id="CP003220">
    <property type="protein sequence ID" value="EGB16657.1"/>
    <property type="molecule type" value="Genomic_DNA"/>
</dbReference>
<comment type="pathway">
    <text evidence="1">Porphyrin-containing compound metabolism; protoheme biosynthesis.</text>
</comment>
<dbReference type="EC" id="4.1.1.111" evidence="8"/>
<dbReference type="InterPro" id="IPR050684">
    <property type="entry name" value="HTH-Siroheme_Decarb"/>
</dbReference>
<dbReference type="PROSITE" id="PS50956">
    <property type="entry name" value="HTH_ASNC_2"/>
    <property type="match status" value="1"/>
</dbReference>
<evidence type="ECO:0000259" key="10">
    <source>
        <dbReference type="PROSITE" id="PS50956"/>
    </source>
</evidence>
<evidence type="ECO:0000256" key="8">
    <source>
        <dbReference type="ARBA" id="ARBA00023471"/>
    </source>
</evidence>
<organism evidence="11 12">
    <name type="scientific">Pseudodesulfovibrio mercurii</name>
    <dbReference type="NCBI Taxonomy" id="641491"/>
    <lineage>
        <taxon>Bacteria</taxon>
        <taxon>Pseudomonadati</taxon>
        <taxon>Thermodesulfobacteriota</taxon>
        <taxon>Desulfovibrionia</taxon>
        <taxon>Desulfovibrionales</taxon>
        <taxon>Desulfovibrionaceae</taxon>
    </lineage>
</organism>
<dbReference type="OrthoDB" id="9806536at2"/>
<dbReference type="Pfam" id="PF22451">
    <property type="entry name" value="NirdL-like_HTH"/>
    <property type="match status" value="1"/>
</dbReference>
<dbReference type="Pfam" id="PF17805">
    <property type="entry name" value="AsnC_trans_reg2"/>
    <property type="match status" value="1"/>
</dbReference>
<evidence type="ECO:0000256" key="9">
    <source>
        <dbReference type="ARBA" id="ARBA00048470"/>
    </source>
</evidence>
<dbReference type="InterPro" id="IPR036388">
    <property type="entry name" value="WH-like_DNA-bd_sf"/>
</dbReference>
<dbReference type="InterPro" id="IPR019888">
    <property type="entry name" value="Tscrpt_reg_AsnC-like"/>
</dbReference>
<proteinExistence type="inferred from homology"/>
<evidence type="ECO:0000256" key="7">
    <source>
        <dbReference type="ARBA" id="ARBA00023457"/>
    </source>
</evidence>
<keyword evidence="2" id="KW-0805">Transcription regulation</keyword>
<feature type="domain" description="HTH asnC-type" evidence="10">
    <location>
        <begin position="1"/>
        <end position="65"/>
    </location>
</feature>
<keyword evidence="4" id="KW-0350">Heme biosynthesis</keyword>
<dbReference type="InterPro" id="IPR040523">
    <property type="entry name" value="AsnC_trans_reg2"/>
</dbReference>
<sequence length="149" mass="16789">MDNYDKQILDIIQSHFPLASRPYAEVGERVGLTEAEVLDRVRAMKASGLIRRMGANFNSNTLGWQSTLCAASVPEDRLDAFVAEVNRHDGVTHNYLRENDFNVWFALIAPDMDAVEEILASITEATGIKVLNLPAYKLFKIKVDFKMDK</sequence>
<evidence type="ECO:0000256" key="5">
    <source>
        <dbReference type="ARBA" id="ARBA00023163"/>
    </source>
</evidence>
<dbReference type="SUPFAM" id="SSF46785">
    <property type="entry name" value="Winged helix' DNA-binding domain"/>
    <property type="match status" value="1"/>
</dbReference>
<dbReference type="GO" id="GO:0016829">
    <property type="term" value="F:lyase activity"/>
    <property type="evidence" value="ECO:0007669"/>
    <property type="project" value="UniProtKB-KW"/>
</dbReference>
<dbReference type="PANTHER" id="PTHR43413">
    <property type="entry name" value="TRANSCRIPTIONAL REGULATOR, ASNC FAMILY"/>
    <property type="match status" value="1"/>
</dbReference>
<dbReference type="RefSeq" id="WP_014324081.1">
    <property type="nucleotide sequence ID" value="NC_016803.1"/>
</dbReference>
<evidence type="ECO:0000256" key="3">
    <source>
        <dbReference type="ARBA" id="ARBA00023125"/>
    </source>
</evidence>
<evidence type="ECO:0000313" key="11">
    <source>
        <dbReference type="EMBL" id="EGB16657.1"/>
    </source>
</evidence>
<dbReference type="InterPro" id="IPR000485">
    <property type="entry name" value="AsnC-type_HTH_dom"/>
</dbReference>
<evidence type="ECO:0000256" key="4">
    <source>
        <dbReference type="ARBA" id="ARBA00023133"/>
    </source>
</evidence>
<accession>F0JL58</accession>
<name>F0JL58_9BACT</name>
<comment type="similarity">
    <text evidence="7">Belongs to the Ahb/Nir family.</text>
</comment>
<evidence type="ECO:0000313" key="12">
    <source>
        <dbReference type="Proteomes" id="UP000007845"/>
    </source>
</evidence>
<comment type="catalytic activity">
    <reaction evidence="9">
        <text>siroheme + 2 H(+) = 12,18-didecarboxysiroheme + 2 CO2</text>
        <dbReference type="Rhea" id="RHEA:19093"/>
        <dbReference type="ChEBI" id="CHEBI:15378"/>
        <dbReference type="ChEBI" id="CHEBI:16526"/>
        <dbReference type="ChEBI" id="CHEBI:60052"/>
        <dbReference type="ChEBI" id="CHEBI:140497"/>
        <dbReference type="EC" id="4.1.1.111"/>
    </reaction>
</comment>
<dbReference type="GO" id="GO:0006783">
    <property type="term" value="P:heme biosynthetic process"/>
    <property type="evidence" value="ECO:0007669"/>
    <property type="project" value="UniProtKB-KW"/>
</dbReference>